<gene>
    <name evidence="2" type="ORF">UFOVP34_33</name>
    <name evidence="1" type="ORF">UFOVP51_73</name>
</gene>
<dbReference type="Pfam" id="PF25209">
    <property type="entry name" value="Phage_capsid_4"/>
    <property type="match status" value="1"/>
</dbReference>
<dbReference type="EMBL" id="LR797816">
    <property type="protein sequence ID" value="CAB4240860.1"/>
    <property type="molecule type" value="Genomic_DNA"/>
</dbReference>
<evidence type="ECO:0008006" key="3">
    <source>
        <dbReference type="Google" id="ProtNLM"/>
    </source>
</evidence>
<evidence type="ECO:0000313" key="2">
    <source>
        <dbReference type="EMBL" id="CAB4240860.1"/>
    </source>
</evidence>
<organism evidence="1">
    <name type="scientific">uncultured Caudovirales phage</name>
    <dbReference type="NCBI Taxonomy" id="2100421"/>
    <lineage>
        <taxon>Viruses</taxon>
        <taxon>Duplodnaviria</taxon>
        <taxon>Heunggongvirae</taxon>
        <taxon>Uroviricota</taxon>
        <taxon>Caudoviricetes</taxon>
        <taxon>Peduoviridae</taxon>
        <taxon>Maltschvirus</taxon>
        <taxon>Maltschvirus maltsch</taxon>
    </lineage>
</organism>
<sequence>MINTGQIAQLLRPGLKAVFGNYDTYPEQWTEIYKTQPSDKYQEIEVEMKYLGAADIVAEGAATPVDSMGQRIVTNYIHRKIGISFSITQEAVEDNLYQNQFPLQAESLRNSLRTTKNQLGANLLNNAFNTAYPIGDGQSVCSASHPIDGGVFSNTLAGSATVDFSEAAIEAAIIQIQKFPMQSGILAQTMAKKLILPRELQFAASRLLNSAFRVDTANNDINALYHNDYISGGYKINQYLISTSAWFIITDADNGLKHFQRTPVSTDTYVDFPTSNIMAKATERYSFGISNPRAIFGSPGV</sequence>
<proteinExistence type="predicted"/>
<dbReference type="EMBL" id="LR796177">
    <property type="protein sequence ID" value="CAB4124208.1"/>
    <property type="molecule type" value="Genomic_DNA"/>
</dbReference>
<accession>A0A6J5KPJ1</accession>
<reference evidence="1" key="1">
    <citation type="submission" date="2020-04" db="EMBL/GenBank/DDBJ databases">
        <authorList>
            <person name="Chiriac C."/>
            <person name="Salcher M."/>
            <person name="Ghai R."/>
            <person name="Kavagutti S V."/>
        </authorList>
    </citation>
    <scope>NUCLEOTIDE SEQUENCE</scope>
</reference>
<name>A0A6J5KPJ1_9CAUD</name>
<evidence type="ECO:0000313" key="1">
    <source>
        <dbReference type="EMBL" id="CAB4124208.1"/>
    </source>
</evidence>
<protein>
    <recommendedName>
        <fullName evidence="3">Bacteriophage Mu GpT domain-containing protein</fullName>
    </recommendedName>
</protein>